<dbReference type="Pfam" id="PF12902">
    <property type="entry name" value="Ferritin-like"/>
    <property type="match status" value="1"/>
</dbReference>
<feature type="domain" description="Iron-binding zinc finger CDGSH type" evidence="6">
    <location>
        <begin position="768"/>
        <end position="805"/>
    </location>
</feature>
<evidence type="ECO:0000256" key="5">
    <source>
        <dbReference type="SAM" id="MobiDB-lite"/>
    </source>
</evidence>
<dbReference type="InterPro" id="IPR042216">
    <property type="entry name" value="MitoNEET_CISD"/>
</dbReference>
<evidence type="ECO:0000259" key="6">
    <source>
        <dbReference type="SMART" id="SM00704"/>
    </source>
</evidence>
<feature type="region of interest" description="Disordered" evidence="5">
    <location>
        <begin position="1"/>
        <end position="105"/>
    </location>
</feature>
<feature type="compositionally biased region" description="Low complexity" evidence="5">
    <location>
        <begin position="572"/>
        <end position="583"/>
    </location>
</feature>
<dbReference type="InterPro" id="IPR026820">
    <property type="entry name" value="VioB/RebD_dom"/>
</dbReference>
<evidence type="ECO:0000256" key="1">
    <source>
        <dbReference type="ARBA" id="ARBA00022714"/>
    </source>
</evidence>
<name>A0A2W5N074_9GAMM</name>
<comment type="caution">
    <text evidence="7">The sequence shown here is derived from an EMBL/GenBank/DDBJ whole genome shotgun (WGS) entry which is preliminary data.</text>
</comment>
<dbReference type="InterPro" id="IPR010693">
    <property type="entry name" value="Divergent_4Fe-4S_mono-cluster"/>
</dbReference>
<feature type="domain" description="Iron-binding zinc finger CDGSH type" evidence="6">
    <location>
        <begin position="678"/>
        <end position="729"/>
    </location>
</feature>
<dbReference type="EMBL" id="QFPO01000002">
    <property type="protein sequence ID" value="PZQ19440.1"/>
    <property type="molecule type" value="Genomic_DNA"/>
</dbReference>
<dbReference type="InterPro" id="IPR018967">
    <property type="entry name" value="FeS-contain_CDGSH-typ"/>
</dbReference>
<dbReference type="Pfam" id="PF09360">
    <property type="entry name" value="zf-CDGSH"/>
    <property type="match status" value="2"/>
</dbReference>
<proteinExistence type="predicted"/>
<dbReference type="Gene3D" id="1.20.1260.10">
    <property type="match status" value="1"/>
</dbReference>
<dbReference type="PANTHER" id="PTHR46491:SF3">
    <property type="entry name" value="CDGSH IRON-SULFUR DOMAIN-CONTAINING PROTEIN 3, MITOCHONDRIAL"/>
    <property type="match status" value="1"/>
</dbReference>
<dbReference type="GO" id="GO:0046872">
    <property type="term" value="F:metal ion binding"/>
    <property type="evidence" value="ECO:0007669"/>
    <property type="project" value="UniProtKB-KW"/>
</dbReference>
<feature type="compositionally biased region" description="Low complexity" evidence="5">
    <location>
        <begin position="11"/>
        <end position="20"/>
    </location>
</feature>
<dbReference type="PANTHER" id="PTHR46491">
    <property type="entry name" value="CDGSH IRON SULFUR DOMAIN PROTEIN HOMOLOG"/>
    <property type="match status" value="1"/>
</dbReference>
<dbReference type="InterPro" id="IPR052950">
    <property type="entry name" value="CISD"/>
</dbReference>
<feature type="compositionally biased region" description="Polar residues" evidence="5">
    <location>
        <begin position="85"/>
        <end position="95"/>
    </location>
</feature>
<gene>
    <name evidence="7" type="ORF">DI564_01665</name>
</gene>
<sequence>MRHSGRRPRRAAAGLRSARAAPRRCRRRRRSRCARPYGAPRPARTAQRLRPPVRPASARRGPGRSTGERCLRPAVADENEIRSAASAQHSRSGPTARSRARPRDDRHFRAQAAAAARRGATAGGIIRSAARPLDPAMPQPLAVPTTREQLWALLAEAAEIEHHLMCCYLYAAFSLKERVEEDLSDDELAAIRRWRGEILAVAIEEMGHLATVCNILSALGAPAHLAHQNFPVEPGYHPAGVVVKLTPFNWETLAHFIYLERPGSADIADGAGFEPPQTYARGSSMDRVMTITTDYGTVGELYASIDAGLARLAATIGEDRLFIGQPAHQLSAETCGLPDLKVVRCLKTAHIAIDAIVRQGEGAEAGETRSHYQRFLAIQREYAALREARPAFRPARMSAHNPVMRRPPTPGGKLWITLEPAACLLDLGNALYNHCLRCLSLAYAGADVPTQRALVRTSVDLMRLLTPIATRLGSLPASPELPEATAGLSFATLRSAAALVADVESVAIVVERLDELARRADLLATHYPGEADLLHEAARGLDHLARRLAPHAVAAPAPAVVAAAPNPPPASTPASTAIAATAPGSGDAPPVPIPLDEGRERIPGAGIDLIYSGKRCIHARHCVLGLPRVFKANVEGPWIAPDAATTEALVTVAQMCPSGAIQYRRHDGGAEEAPPPVNLVQLRENGPLGIRAQLLIDGRPVGMRAVLCRCGASKNKPYCDGSHNAIGFKATGEPDTIPSDPLPARGGPLSVEPELNGPLVVSGNLELCCGTGRTINRVTATRLCRCGGSANKPYCDGTHRRIGFRSEA</sequence>
<dbReference type="Pfam" id="PF06902">
    <property type="entry name" value="Fer4_19"/>
    <property type="match status" value="1"/>
</dbReference>
<keyword evidence="2" id="KW-0479">Metal-binding</keyword>
<organism evidence="7 8">
    <name type="scientific">Rhodanobacter denitrificans</name>
    <dbReference type="NCBI Taxonomy" id="666685"/>
    <lineage>
        <taxon>Bacteria</taxon>
        <taxon>Pseudomonadati</taxon>
        <taxon>Pseudomonadota</taxon>
        <taxon>Gammaproteobacteria</taxon>
        <taxon>Lysobacterales</taxon>
        <taxon>Rhodanobacteraceae</taxon>
        <taxon>Rhodanobacter</taxon>
    </lineage>
</organism>
<reference evidence="7 8" key="1">
    <citation type="submission" date="2017-08" db="EMBL/GenBank/DDBJ databases">
        <title>Infants hospitalized years apart are colonized by the same room-sourced microbial strains.</title>
        <authorList>
            <person name="Brooks B."/>
            <person name="Olm M.R."/>
            <person name="Firek B.A."/>
            <person name="Baker R."/>
            <person name="Thomas B.C."/>
            <person name="Morowitz M.J."/>
            <person name="Banfield J.F."/>
        </authorList>
    </citation>
    <scope>NUCLEOTIDE SEQUENCE [LARGE SCALE GENOMIC DNA]</scope>
    <source>
        <strain evidence="7">S2_005_003_R2_42</strain>
    </source>
</reference>
<keyword evidence="4" id="KW-0411">Iron-sulfur</keyword>
<evidence type="ECO:0000256" key="4">
    <source>
        <dbReference type="ARBA" id="ARBA00023014"/>
    </source>
</evidence>
<dbReference type="AlphaFoldDB" id="A0A2W5N074"/>
<keyword evidence="1" id="KW-0001">2Fe-2S</keyword>
<evidence type="ECO:0000256" key="3">
    <source>
        <dbReference type="ARBA" id="ARBA00023004"/>
    </source>
</evidence>
<dbReference type="Gene3D" id="3.40.5.90">
    <property type="entry name" value="CDGSH iron-sulfur domain, mitoNEET-type"/>
    <property type="match status" value="2"/>
</dbReference>
<evidence type="ECO:0000256" key="2">
    <source>
        <dbReference type="ARBA" id="ARBA00022723"/>
    </source>
</evidence>
<dbReference type="GO" id="GO:0005737">
    <property type="term" value="C:cytoplasm"/>
    <property type="evidence" value="ECO:0007669"/>
    <property type="project" value="UniProtKB-ARBA"/>
</dbReference>
<dbReference type="GO" id="GO:0051537">
    <property type="term" value="F:2 iron, 2 sulfur cluster binding"/>
    <property type="evidence" value="ECO:0007669"/>
    <property type="project" value="UniProtKB-KW"/>
</dbReference>
<feature type="compositionally biased region" description="Basic residues" evidence="5">
    <location>
        <begin position="1"/>
        <end position="10"/>
    </location>
</feature>
<evidence type="ECO:0000313" key="8">
    <source>
        <dbReference type="Proteomes" id="UP000249046"/>
    </source>
</evidence>
<dbReference type="SMART" id="SM00704">
    <property type="entry name" value="ZnF_CDGSH"/>
    <property type="match status" value="2"/>
</dbReference>
<accession>A0A2W5N074</accession>
<feature type="compositionally biased region" description="Basic residues" evidence="5">
    <location>
        <begin position="21"/>
        <end position="33"/>
    </location>
</feature>
<keyword evidence="3" id="KW-0408">Iron</keyword>
<evidence type="ECO:0000313" key="7">
    <source>
        <dbReference type="EMBL" id="PZQ19440.1"/>
    </source>
</evidence>
<dbReference type="Proteomes" id="UP000249046">
    <property type="component" value="Unassembled WGS sequence"/>
</dbReference>
<feature type="region of interest" description="Disordered" evidence="5">
    <location>
        <begin position="564"/>
        <end position="589"/>
    </location>
</feature>
<protein>
    <recommendedName>
        <fullName evidence="6">Iron-binding zinc finger CDGSH type domain-containing protein</fullName>
    </recommendedName>
</protein>
<dbReference type="InterPro" id="IPR012347">
    <property type="entry name" value="Ferritin-like"/>
</dbReference>